<dbReference type="InterPro" id="IPR027417">
    <property type="entry name" value="P-loop_NTPase"/>
</dbReference>
<dbReference type="Gene3D" id="3.30.420.240">
    <property type="match status" value="1"/>
</dbReference>
<name>A0A6J5N7X1_9CAUD</name>
<dbReference type="Gene3D" id="3.40.50.300">
    <property type="entry name" value="P-loop containing nucleotide triphosphate hydrolases"/>
    <property type="match status" value="1"/>
</dbReference>
<evidence type="ECO:0008006" key="2">
    <source>
        <dbReference type="Google" id="ProtNLM"/>
    </source>
</evidence>
<sequence>QVLRSVKDKDPNFPKLIKENERVTTNAIGSVVVSLAAGAESGRSFSATHIIFDEAAFQQYADDIWQAASPALARTNGRATVISTPKGRANLFARIFEEPAHMGFTVFNYGWWDVPDYNPFYAEMIAAGDDKIERKKWIDKARSERWYKVNRAGKTELQWRQEFEGAFDANVGSVFSTRSLEKVFERNYLDSKEDENGIISEWWTMPKEEYHQYACGIDLGRKNDPTVIITYDTTVRPAKMVDFKYIEAGSSEWDQIQKIIVDHINFWDCESKHDGTGVGDSISEALYGLSEEFYFTKTLKQNIIQRMQHAFDFRTVKIPKIQTLFREHQRYIWDDKDIVQDTVMANALAISQFHEIEDVVLGFVSDVNFVERPAAIA</sequence>
<feature type="non-terminal residue" evidence="1">
    <location>
        <position position="1"/>
    </location>
</feature>
<reference evidence="1" key="1">
    <citation type="submission" date="2020-04" db="EMBL/GenBank/DDBJ databases">
        <authorList>
            <person name="Chiriac C."/>
            <person name="Salcher M."/>
            <person name="Ghai R."/>
            <person name="Kavagutti S V."/>
        </authorList>
    </citation>
    <scope>NUCLEOTIDE SEQUENCE</scope>
</reference>
<protein>
    <recommendedName>
        <fullName evidence="2">Terminase</fullName>
    </recommendedName>
</protein>
<gene>
    <name evidence="1" type="ORF">UFOVP667_20</name>
</gene>
<dbReference type="EMBL" id="LR796629">
    <property type="protein sequence ID" value="CAB4155740.1"/>
    <property type="molecule type" value="Genomic_DNA"/>
</dbReference>
<accession>A0A6J5N7X1</accession>
<organism evidence="1">
    <name type="scientific">uncultured Caudovirales phage</name>
    <dbReference type="NCBI Taxonomy" id="2100421"/>
    <lineage>
        <taxon>Viruses</taxon>
        <taxon>Duplodnaviria</taxon>
        <taxon>Heunggongvirae</taxon>
        <taxon>Uroviricota</taxon>
        <taxon>Caudoviricetes</taxon>
        <taxon>Peduoviridae</taxon>
        <taxon>Maltschvirus</taxon>
        <taxon>Maltschvirus maltsch</taxon>
    </lineage>
</organism>
<evidence type="ECO:0000313" key="1">
    <source>
        <dbReference type="EMBL" id="CAB4155740.1"/>
    </source>
</evidence>
<proteinExistence type="predicted"/>